<dbReference type="EMBL" id="JBHSON010000036">
    <property type="protein sequence ID" value="MFC5748803.1"/>
    <property type="molecule type" value="Genomic_DNA"/>
</dbReference>
<dbReference type="PANTHER" id="PTHR37809">
    <property type="entry name" value="RIBOSOMAL PROTEIN S12 METHYLTHIOTRANSFERASE ACCESSORY FACTOR YCAO"/>
    <property type="match status" value="1"/>
</dbReference>
<dbReference type="RefSeq" id="WP_378284492.1">
    <property type="nucleotide sequence ID" value="NZ_JBHSON010000036.1"/>
</dbReference>
<dbReference type="InterPro" id="IPR003776">
    <property type="entry name" value="YcaO-like_dom"/>
</dbReference>
<protein>
    <submittedName>
        <fullName evidence="2">YcaO-like family protein</fullName>
    </submittedName>
</protein>
<dbReference type="PANTHER" id="PTHR37809:SF1">
    <property type="entry name" value="RIBOSOMAL PROTEIN S12 METHYLTHIOTRANSFERASE ACCESSORY FACTOR YCAO"/>
    <property type="match status" value="1"/>
</dbReference>
<evidence type="ECO:0000313" key="3">
    <source>
        <dbReference type="Proteomes" id="UP001596074"/>
    </source>
</evidence>
<dbReference type="InterPro" id="IPR027624">
    <property type="entry name" value="TOMM_cyclo_SagD"/>
</dbReference>
<dbReference type="Pfam" id="PF02624">
    <property type="entry name" value="YcaO"/>
    <property type="match status" value="1"/>
</dbReference>
<dbReference type="Proteomes" id="UP001596074">
    <property type="component" value="Unassembled WGS sequence"/>
</dbReference>
<dbReference type="Gene3D" id="3.30.1330.230">
    <property type="match status" value="1"/>
</dbReference>
<accession>A0ABW1A2Q4</accession>
<dbReference type="PROSITE" id="PS51664">
    <property type="entry name" value="YCAO"/>
    <property type="match status" value="1"/>
</dbReference>
<evidence type="ECO:0000313" key="2">
    <source>
        <dbReference type="EMBL" id="MFC5748803.1"/>
    </source>
</evidence>
<dbReference type="NCBIfam" id="TIGR03604">
    <property type="entry name" value="TOMM_cyclo_SagD"/>
    <property type="match status" value="1"/>
</dbReference>
<name>A0ABW1A2Q4_9ACTN</name>
<feature type="domain" description="YcaO" evidence="1">
    <location>
        <begin position="359"/>
        <end position="752"/>
    </location>
</feature>
<dbReference type="Gene3D" id="3.40.50.720">
    <property type="entry name" value="NAD(P)-binding Rossmann-like Domain"/>
    <property type="match status" value="1"/>
</dbReference>
<evidence type="ECO:0000259" key="1">
    <source>
        <dbReference type="PROSITE" id="PS51664"/>
    </source>
</evidence>
<reference evidence="3" key="1">
    <citation type="journal article" date="2019" name="Int. J. Syst. Evol. Microbiol.">
        <title>The Global Catalogue of Microorganisms (GCM) 10K type strain sequencing project: providing services to taxonomists for standard genome sequencing and annotation.</title>
        <authorList>
            <consortium name="The Broad Institute Genomics Platform"/>
            <consortium name="The Broad Institute Genome Sequencing Center for Infectious Disease"/>
            <person name="Wu L."/>
            <person name="Ma J."/>
        </authorList>
    </citation>
    <scope>NUCLEOTIDE SEQUENCE [LARGE SCALE GENOMIC DNA]</scope>
    <source>
        <strain evidence="3">KCTC 42087</strain>
    </source>
</reference>
<dbReference type="Gene3D" id="3.30.40.250">
    <property type="match status" value="1"/>
</dbReference>
<dbReference type="Gene3D" id="3.30.160.660">
    <property type="match status" value="1"/>
</dbReference>
<keyword evidence="3" id="KW-1185">Reference proteome</keyword>
<gene>
    <name evidence="2" type="ORF">ACFPZN_24565</name>
</gene>
<sequence length="752" mass="81260">MTEVPSQTRGPRLVRAEVFGHPGGGVVIFTPKGTSYRVKASAEDVIALLEGCDGQRPVHSLPSAAAFGADLHPMLAALCESGVLSMSPPVRDEQDRVRFATPEMNGGMAPLPELVVVGEGECAAMVSAADSLVRSAGFGSVRSLAAPAEIATVESDDTVLLALSDHLDRAFLRDVDRRCRQRSLRWSHFHFERERGWFGPHVDPENGPDAEDLLARRAAAAADPHVLAALDGPPLIGDRYLPPVGELFWMLGAVLTDLGRWVAGLPARGAWHEVELDPVELAVSAHPVLPLPGSSPAASIAALPGAPSDLLVDERTGIIRRVVDVEHHPSIPRTLTTVHARTSDVSRVTPWRNDPVAGGSTFGDRAAAEHAAVGEAVERYCGNVVRHDLVTQASFAELRERGESAVDPRKLVLFSQRMYESPGFPFVPFTADRKVHWVRGRSLTHDVPAWLPASMVYANWHSLSVSEGPFINPVFYSGIAAGSSLDSALDAALYEVVERHVTMVWWLNAHPVPSVRPTPELEALWSDGTGESPMRHWLIQLPNEFSVPVLAGCVEHAADGLLTIGFAARQDAAEAGRKAWAEALTLHDIARDLARPLGAYRAAAEHGMIDASSLKPARADRRYLDDYRGDFRDVTDLMCQVQVHLDPRAHDLIRPWIDMPAETDLAPPGPSDLRGAVEARGYEVFYADITTADVAAAGLRVVRVLVPGLVPNSPAAFPYLGNGVVQRAAVELGWRSDPLSEDELNLVPMPHA</sequence>
<organism evidence="2 3">
    <name type="scientific">Actinomadura rugatobispora</name>
    <dbReference type="NCBI Taxonomy" id="1994"/>
    <lineage>
        <taxon>Bacteria</taxon>
        <taxon>Bacillati</taxon>
        <taxon>Actinomycetota</taxon>
        <taxon>Actinomycetes</taxon>
        <taxon>Streptosporangiales</taxon>
        <taxon>Thermomonosporaceae</taxon>
        <taxon>Actinomadura</taxon>
    </lineage>
</organism>
<comment type="caution">
    <text evidence="2">The sequence shown here is derived from an EMBL/GenBank/DDBJ whole genome shotgun (WGS) entry which is preliminary data.</text>
</comment>
<proteinExistence type="predicted"/>